<keyword evidence="8" id="KW-1185">Reference proteome</keyword>
<gene>
    <name evidence="7" type="ORF">EC973_000992</name>
</gene>
<protein>
    <recommendedName>
        <fullName evidence="2">protein-tyrosine-phosphatase</fullName>
        <ecNumber evidence="2">3.1.3.48</ecNumber>
    </recommendedName>
</protein>
<dbReference type="PROSITE" id="PS50056">
    <property type="entry name" value="TYR_PHOSPHATASE_2"/>
    <property type="match status" value="1"/>
</dbReference>
<evidence type="ECO:0000313" key="7">
    <source>
        <dbReference type="EMBL" id="KAF7730946.1"/>
    </source>
</evidence>
<dbReference type="SMART" id="SM00404">
    <property type="entry name" value="PTPc_motif"/>
    <property type="match status" value="1"/>
</dbReference>
<dbReference type="SMART" id="SM00195">
    <property type="entry name" value="DSPc"/>
    <property type="match status" value="1"/>
</dbReference>
<dbReference type="Pfam" id="PF00782">
    <property type="entry name" value="DSPc"/>
    <property type="match status" value="1"/>
</dbReference>
<dbReference type="GO" id="GO:0005737">
    <property type="term" value="C:cytoplasm"/>
    <property type="evidence" value="ECO:0007669"/>
    <property type="project" value="TreeGrafter"/>
</dbReference>
<dbReference type="GO" id="GO:0008330">
    <property type="term" value="F:protein tyrosine/threonine phosphatase activity"/>
    <property type="evidence" value="ECO:0007669"/>
    <property type="project" value="TreeGrafter"/>
</dbReference>
<comment type="similarity">
    <text evidence="1">Belongs to the protein-tyrosine phosphatase family. Non-receptor class dual specificity subfamily.</text>
</comment>
<dbReference type="GO" id="GO:0033550">
    <property type="term" value="F:MAP kinase tyrosine phosphatase activity"/>
    <property type="evidence" value="ECO:0007669"/>
    <property type="project" value="TreeGrafter"/>
</dbReference>
<evidence type="ECO:0000313" key="8">
    <source>
        <dbReference type="Proteomes" id="UP000605846"/>
    </source>
</evidence>
<dbReference type="InterPro" id="IPR016130">
    <property type="entry name" value="Tyr_Pase_AS"/>
</dbReference>
<dbReference type="PROSITE" id="PS50054">
    <property type="entry name" value="TYR_PHOSPHATASE_DUAL"/>
    <property type="match status" value="1"/>
</dbReference>
<dbReference type="InterPro" id="IPR020422">
    <property type="entry name" value="TYR_PHOSPHATASE_DUAL_dom"/>
</dbReference>
<dbReference type="EC" id="3.1.3.48" evidence="2"/>
<evidence type="ECO:0000256" key="1">
    <source>
        <dbReference type="ARBA" id="ARBA00008601"/>
    </source>
</evidence>
<keyword evidence="3" id="KW-0378">Hydrolase</keyword>
<dbReference type="GO" id="GO:0043409">
    <property type="term" value="P:negative regulation of MAPK cascade"/>
    <property type="evidence" value="ECO:0007669"/>
    <property type="project" value="TreeGrafter"/>
</dbReference>
<organism evidence="7 8">
    <name type="scientific">Apophysomyces ossiformis</name>
    <dbReference type="NCBI Taxonomy" id="679940"/>
    <lineage>
        <taxon>Eukaryota</taxon>
        <taxon>Fungi</taxon>
        <taxon>Fungi incertae sedis</taxon>
        <taxon>Mucoromycota</taxon>
        <taxon>Mucoromycotina</taxon>
        <taxon>Mucoromycetes</taxon>
        <taxon>Mucorales</taxon>
        <taxon>Mucorineae</taxon>
        <taxon>Mucoraceae</taxon>
        <taxon>Apophysomyces</taxon>
    </lineage>
</organism>
<dbReference type="Gene3D" id="3.90.190.10">
    <property type="entry name" value="Protein tyrosine phosphatase superfamily"/>
    <property type="match status" value="1"/>
</dbReference>
<keyword evidence="4" id="KW-0904">Protein phosphatase</keyword>
<comment type="caution">
    <text evidence="7">The sequence shown here is derived from an EMBL/GenBank/DDBJ whole genome shotgun (WGS) entry which is preliminary data.</text>
</comment>
<accession>A0A8H7BWS8</accession>
<evidence type="ECO:0000256" key="4">
    <source>
        <dbReference type="ARBA" id="ARBA00022912"/>
    </source>
</evidence>
<dbReference type="PANTHER" id="PTHR10159:SF519">
    <property type="entry name" value="DUAL SPECIFICITY PROTEIN PHOSPHATASE MPK3"/>
    <property type="match status" value="1"/>
</dbReference>
<dbReference type="InterPro" id="IPR003595">
    <property type="entry name" value="Tyr_Pase_cat"/>
</dbReference>
<dbReference type="PROSITE" id="PS00383">
    <property type="entry name" value="TYR_PHOSPHATASE_1"/>
    <property type="match status" value="1"/>
</dbReference>
<sequence length="267" mass="30663">MTATSLTMDNRLSIVSTQPRRRNKKNLSLAIGEKTALPQLSPLHSTPTTIPYAHGPVRILPQLYLGAERNATDLEQLRAYSIQCMLNVAAEVHNPHEHLFRQQPLKDEETEKGKEATMMHYQKFPWRHNQDDLATELDRAVQAIQQTRDVAHQTILVHCQCGVARSATLIIAYVMKTMHMPMQEAYDFVKARAPAINPNLNLLSQLREYGQTIIKEEDRNRSLENKILRVWKRKPKVAQEEQAKKKTALENEGWWHKKPPASGFFVC</sequence>
<dbReference type="InterPro" id="IPR029021">
    <property type="entry name" value="Prot-tyrosine_phosphatase-like"/>
</dbReference>
<dbReference type="GO" id="GO:0017017">
    <property type="term" value="F:MAP kinase tyrosine/serine/threonine phosphatase activity"/>
    <property type="evidence" value="ECO:0007669"/>
    <property type="project" value="TreeGrafter"/>
</dbReference>
<dbReference type="OrthoDB" id="2017893at2759"/>
<feature type="domain" description="Tyrosine specific protein phosphatases" evidence="6">
    <location>
        <begin position="135"/>
        <end position="196"/>
    </location>
</feature>
<reference evidence="7" key="1">
    <citation type="submission" date="2020-01" db="EMBL/GenBank/DDBJ databases">
        <title>Genome Sequencing of Three Apophysomyces-Like Fungal Strains Confirms a Novel Fungal Genus in the Mucoromycota with divergent Burkholderia-like Endosymbiotic Bacteria.</title>
        <authorList>
            <person name="Stajich J.E."/>
            <person name="Macias A.M."/>
            <person name="Carter-House D."/>
            <person name="Lovett B."/>
            <person name="Kasson L.R."/>
            <person name="Berry K."/>
            <person name="Grigoriev I."/>
            <person name="Chang Y."/>
            <person name="Spatafora J."/>
            <person name="Kasson M.T."/>
        </authorList>
    </citation>
    <scope>NUCLEOTIDE SEQUENCE</scope>
    <source>
        <strain evidence="7">NRRL A-21654</strain>
    </source>
</reference>
<evidence type="ECO:0000259" key="6">
    <source>
        <dbReference type="PROSITE" id="PS50056"/>
    </source>
</evidence>
<proteinExistence type="inferred from homology"/>
<name>A0A8H7BWS8_9FUNG</name>
<dbReference type="InterPro" id="IPR000340">
    <property type="entry name" value="Dual-sp_phosphatase_cat-dom"/>
</dbReference>
<feature type="domain" description="Tyrosine-protein phosphatase" evidence="5">
    <location>
        <begin position="55"/>
        <end position="215"/>
    </location>
</feature>
<dbReference type="InterPro" id="IPR000387">
    <property type="entry name" value="Tyr_Pase_dom"/>
</dbReference>
<evidence type="ECO:0000259" key="5">
    <source>
        <dbReference type="PROSITE" id="PS50054"/>
    </source>
</evidence>
<evidence type="ECO:0000256" key="3">
    <source>
        <dbReference type="ARBA" id="ARBA00022801"/>
    </source>
</evidence>
<dbReference type="SUPFAM" id="SSF52799">
    <property type="entry name" value="(Phosphotyrosine protein) phosphatases II"/>
    <property type="match status" value="1"/>
</dbReference>
<dbReference type="PANTHER" id="PTHR10159">
    <property type="entry name" value="DUAL SPECIFICITY PROTEIN PHOSPHATASE"/>
    <property type="match status" value="1"/>
</dbReference>
<evidence type="ECO:0000256" key="2">
    <source>
        <dbReference type="ARBA" id="ARBA00013064"/>
    </source>
</evidence>
<dbReference type="EMBL" id="JABAYA010000012">
    <property type="protein sequence ID" value="KAF7730946.1"/>
    <property type="molecule type" value="Genomic_DNA"/>
</dbReference>
<dbReference type="AlphaFoldDB" id="A0A8H7BWS8"/>
<dbReference type="Proteomes" id="UP000605846">
    <property type="component" value="Unassembled WGS sequence"/>
</dbReference>